<reference evidence="1" key="1">
    <citation type="submission" date="2024-05" db="EMBL/GenBank/DDBJ databases">
        <title>Draft genome sequence of Pseudomonas iranensis M7D1.</title>
        <authorList>
            <person name="Miller S.L."/>
            <person name="Nsubuga A."/>
            <person name="Lu N."/>
            <person name="King J."/>
            <person name="Shears P."/>
            <person name="Lawson P.A."/>
        </authorList>
    </citation>
    <scope>NUCLEOTIDE SEQUENCE</scope>
    <source>
        <strain evidence="1">M7D1</strain>
    </source>
</reference>
<protein>
    <submittedName>
        <fullName evidence="1">Uncharacterized protein</fullName>
    </submittedName>
</protein>
<dbReference type="EMBL" id="CP157354">
    <property type="protein sequence ID" value="XBL98837.1"/>
    <property type="molecule type" value="Genomic_DNA"/>
</dbReference>
<accession>A0AAU7F4Y7</accession>
<dbReference type="AlphaFoldDB" id="A0AAU7F4Y7"/>
<organism evidence="1">
    <name type="scientific">Pseudomonas iranensis</name>
    <dbReference type="NCBI Taxonomy" id="2745503"/>
    <lineage>
        <taxon>Bacteria</taxon>
        <taxon>Pseudomonadati</taxon>
        <taxon>Pseudomonadota</taxon>
        <taxon>Gammaproteobacteria</taxon>
        <taxon>Pseudomonadales</taxon>
        <taxon>Pseudomonadaceae</taxon>
        <taxon>Pseudomonas</taxon>
    </lineage>
</organism>
<sequence>MILGARCLSAAREAQMNDTPVHEQTLIHNLIAELTAVPVVTAATPARTLEVPRPCLLREWMELYWTALERPEFLDWASGFHIDLDTLQIKGDILQARTPANGTSDVRTFTLEDDSGWWQVAPMLQSISQRIDPAGLGLPYIGGKSANPLYRFPRQVVLAFYGYPEPQNQIQARVILTELKKSGLAAIDENGHSTSAVVKERNAQLEDFRAIADRIDAVLLASDPFEQRSFLDTPVTLASASVSAPVRGPRLKLGELLRRYEFALPEDAGQAKALAQRLRQHSWPELPYVSDYVQTGTPIRSYREDFGDLEDVRHIVRRLEVLSWNKAPKARIDYEEFSEPHPDSTLAVQMALGQERLQIFSSNADFQAILQQHGLPADSQLLVTESGHVGTASAKGWVNLTTEVEKHSDLKLHRDQLKAQAGEAGGALRSSGKVTLGQMLRFYELPLPKTVEQALSLAKWDKINLHMRPGHMNQWYLLGQPWTKTERFTAQQRQSIIDTAQAFLPEDSPPLIDYLSEGVDTDLPLNTLKAKADYLISRILITSRARTLGNQLVKNLGAPSHKKRLLATNRERLLLAALILSLEPSAGEDINRIVAQRLEGSDFWGDSYDEVRRFIDRQPQLALVKNKTLATHLLLSGISPEFLIRGIPRSLPYMSCLRWVRLKQVVLYIERRLPGAARLMTYEQLRELTKGPAPADFYKFLREEPCASVVVDWAVARGLIQRDADFQVTVYDAATLKQADLLFRNHNRLIYDFYRRAFQSSPPTPATIALADLRKIFAASPHLTEKALFVPASDADTTGPHYSLSQLHIAGKLTGDMQGWQSSNAQLQLPSMIASLPRLNNVASAFHAALAARLKHMKDAHVAILKEAFCRLPLAQRLDLEDNTLELLALRPVSAATDELAKAGTAPFGILALLHGRPTRVFEIFTSRDEVVLRRDIDIALLKPSVAKEAAKTLPLDAEAYKNGSKPRLNATCKAFITRLDIEGAPLAQQARTAVPDTFASNRVNAIASTAVRHLFDAYEAKALQDALRMPELEDAAASHEKWLAFYQKLSPPKR</sequence>
<proteinExistence type="predicted"/>
<name>A0AAU7F4Y7_9PSED</name>
<evidence type="ECO:0000313" key="1">
    <source>
        <dbReference type="EMBL" id="XBL98837.1"/>
    </source>
</evidence>
<gene>
    <name evidence="1" type="ORF">ABHN08_13045</name>
</gene>